<evidence type="ECO:0000256" key="3">
    <source>
        <dbReference type="ARBA" id="ARBA00022829"/>
    </source>
</evidence>
<protein>
    <submittedName>
        <fullName evidence="6">Segregation and condensation protein B</fullName>
    </submittedName>
</protein>
<dbReference type="InterPro" id="IPR036388">
    <property type="entry name" value="WH-like_DNA-bd_sf"/>
</dbReference>
<dbReference type="InterPro" id="IPR036390">
    <property type="entry name" value="WH_DNA-bd_sf"/>
</dbReference>
<feature type="region of interest" description="Disordered" evidence="5">
    <location>
        <begin position="166"/>
        <end position="187"/>
    </location>
</feature>
<organism evidence="6">
    <name type="scientific">metagenome</name>
    <dbReference type="NCBI Taxonomy" id="256318"/>
    <lineage>
        <taxon>unclassified sequences</taxon>
        <taxon>metagenomes</taxon>
    </lineage>
</organism>
<dbReference type="InterPro" id="IPR005234">
    <property type="entry name" value="ScpB_csome_segregation"/>
</dbReference>
<name>A0A380TEL3_9ZZZZ</name>
<keyword evidence="1" id="KW-0963">Cytoplasm</keyword>
<keyword evidence="4" id="KW-0131">Cell cycle</keyword>
<sequence>MNGPVPRERRLLEALLFAADSPVSVRELTKRLPDGTDLEAHLDALAADYAERGIQLVRSGDSWSFVTAPDLAAALAAEAGERKLSRAAMETLAIIAYHQPITRAEIEDLRGVQLSGGTLDLLFAQGWIATRGRRETPGRPVLWGTTDEFLRAFSLERLSDLPSPEDLKAAGLLQPQAAPETAPAGEE</sequence>
<dbReference type="PIRSF" id="PIRSF019345">
    <property type="entry name" value="ScpB"/>
    <property type="match status" value="1"/>
</dbReference>
<keyword evidence="2" id="KW-0132">Cell division</keyword>
<evidence type="ECO:0000256" key="5">
    <source>
        <dbReference type="SAM" id="MobiDB-lite"/>
    </source>
</evidence>
<proteinExistence type="predicted"/>
<evidence type="ECO:0000256" key="2">
    <source>
        <dbReference type="ARBA" id="ARBA00022618"/>
    </source>
</evidence>
<keyword evidence="3" id="KW-0159">Chromosome partition</keyword>
<gene>
    <name evidence="6" type="primary">scpB</name>
    <name evidence="6" type="ORF">DF3PB_3420006</name>
</gene>
<dbReference type="Gene3D" id="1.10.10.10">
    <property type="entry name" value="Winged helix-like DNA-binding domain superfamily/Winged helix DNA-binding domain"/>
    <property type="match status" value="2"/>
</dbReference>
<dbReference type="PANTHER" id="PTHR34298">
    <property type="entry name" value="SEGREGATION AND CONDENSATION PROTEIN B"/>
    <property type="match status" value="1"/>
</dbReference>
<dbReference type="Pfam" id="PF04079">
    <property type="entry name" value="SMC_ScpB"/>
    <property type="match status" value="1"/>
</dbReference>
<dbReference type="SUPFAM" id="SSF46785">
    <property type="entry name" value="Winged helix' DNA-binding domain"/>
    <property type="match status" value="2"/>
</dbReference>
<dbReference type="EMBL" id="UIDG01000271">
    <property type="protein sequence ID" value="SUS06890.1"/>
    <property type="molecule type" value="Genomic_DNA"/>
</dbReference>
<dbReference type="GO" id="GO:0051304">
    <property type="term" value="P:chromosome separation"/>
    <property type="evidence" value="ECO:0007669"/>
    <property type="project" value="InterPro"/>
</dbReference>
<evidence type="ECO:0000313" key="6">
    <source>
        <dbReference type="EMBL" id="SUS06890.1"/>
    </source>
</evidence>
<reference evidence="6" key="1">
    <citation type="submission" date="2018-07" db="EMBL/GenBank/DDBJ databases">
        <authorList>
            <person name="Quirk P.G."/>
            <person name="Krulwich T.A."/>
        </authorList>
    </citation>
    <scope>NUCLEOTIDE SEQUENCE</scope>
</reference>
<dbReference type="GO" id="GO:0051301">
    <property type="term" value="P:cell division"/>
    <property type="evidence" value="ECO:0007669"/>
    <property type="project" value="UniProtKB-KW"/>
</dbReference>
<evidence type="ECO:0000256" key="4">
    <source>
        <dbReference type="ARBA" id="ARBA00023306"/>
    </source>
</evidence>
<dbReference type="AlphaFoldDB" id="A0A380TEL3"/>
<dbReference type="NCBIfam" id="TIGR00281">
    <property type="entry name" value="SMC-Scp complex subunit ScpB"/>
    <property type="match status" value="1"/>
</dbReference>
<dbReference type="PANTHER" id="PTHR34298:SF2">
    <property type="entry name" value="SEGREGATION AND CONDENSATION PROTEIN B"/>
    <property type="match status" value="1"/>
</dbReference>
<accession>A0A380TEL3</accession>
<evidence type="ECO:0000256" key="1">
    <source>
        <dbReference type="ARBA" id="ARBA00022490"/>
    </source>
</evidence>